<sequence>MPARLPPALRHRDYRNYATAQLLSNAGTQMQQVAVVWQLYVFTRSPLALGILGFFRIAPILLFALGGGVVADAFDRRRLMIFTQSTLAVVSAVLAVTTALGVGSPPLLYALAAVAGTAVAFDAPARHSLVPALVPPEDLSSAMSVGFTGWQVASVAGPAIAGVLLAWKGPVLIFTVDAISFLAVIAVLLTMSHRGAARPETQVGLEAVKEGIRFVRRQPVIRTTMLLDFFGTFFGGSLLLMPIFANELLHVGPRGLGVLYAAQPAGAALAGIFLATRSLPPAQGKLILWAVAIYGAAVAVFGASRSFPVSLLALAISGAADTVSTVIRQTLRNLLTPDALRGRMTSLNMMFFMGGPQLGEVEAGAVARAFGPRISVASGGLLCVAVAAVTAAISPALRRYRRG</sequence>
<organism evidence="8 9">
    <name type="scientific">Anaeromyxobacter oryzae</name>
    <dbReference type="NCBI Taxonomy" id="2918170"/>
    <lineage>
        <taxon>Bacteria</taxon>
        <taxon>Pseudomonadati</taxon>
        <taxon>Myxococcota</taxon>
        <taxon>Myxococcia</taxon>
        <taxon>Myxococcales</taxon>
        <taxon>Cystobacterineae</taxon>
        <taxon>Anaeromyxobacteraceae</taxon>
        <taxon>Anaeromyxobacter</taxon>
    </lineage>
</organism>
<comment type="subcellular location">
    <subcellularLocation>
        <location evidence="1">Cell membrane</location>
        <topology evidence="1">Multi-pass membrane protein</topology>
    </subcellularLocation>
</comment>
<dbReference type="EMBL" id="AP025591">
    <property type="protein sequence ID" value="BDG03614.1"/>
    <property type="molecule type" value="Genomic_DNA"/>
</dbReference>
<dbReference type="PANTHER" id="PTHR23513">
    <property type="entry name" value="INTEGRAL MEMBRANE EFFLUX PROTEIN-RELATED"/>
    <property type="match status" value="1"/>
</dbReference>
<dbReference type="Proteomes" id="UP001162891">
    <property type="component" value="Chromosome"/>
</dbReference>
<dbReference type="RefSeq" id="WP_248361766.1">
    <property type="nucleotide sequence ID" value="NZ_AP025591.1"/>
</dbReference>
<dbReference type="SUPFAM" id="SSF103473">
    <property type="entry name" value="MFS general substrate transporter"/>
    <property type="match status" value="1"/>
</dbReference>
<evidence type="ECO:0000256" key="6">
    <source>
        <dbReference type="ARBA" id="ARBA00023136"/>
    </source>
</evidence>
<keyword evidence="3" id="KW-1003">Cell membrane</keyword>
<dbReference type="Gene3D" id="1.20.1250.20">
    <property type="entry name" value="MFS general substrate transporter like domains"/>
    <property type="match status" value="1"/>
</dbReference>
<feature type="transmembrane region" description="Helical" evidence="7">
    <location>
        <begin position="226"/>
        <end position="245"/>
    </location>
</feature>
<dbReference type="Pfam" id="PF05977">
    <property type="entry name" value="MFS_3"/>
    <property type="match status" value="1"/>
</dbReference>
<feature type="transmembrane region" description="Helical" evidence="7">
    <location>
        <begin position="79"/>
        <end position="101"/>
    </location>
</feature>
<dbReference type="InterPro" id="IPR036259">
    <property type="entry name" value="MFS_trans_sf"/>
</dbReference>
<reference evidence="9" key="1">
    <citation type="journal article" date="2022" name="Int. J. Syst. Evol. Microbiol.">
        <title>Anaeromyxobacter oryzae sp. nov., Anaeromyxobacter diazotrophicus sp. nov. and Anaeromyxobacter paludicola sp. nov., isolated from paddy soils.</title>
        <authorList>
            <person name="Itoh H."/>
            <person name="Xu Z."/>
            <person name="Mise K."/>
            <person name="Masuda Y."/>
            <person name="Ushijima N."/>
            <person name="Hayakawa C."/>
            <person name="Shiratori Y."/>
            <person name="Senoo K."/>
        </authorList>
    </citation>
    <scope>NUCLEOTIDE SEQUENCE [LARGE SCALE GENOMIC DNA]</scope>
    <source>
        <strain evidence="9">Red232</strain>
    </source>
</reference>
<accession>A0ABM7WVY5</accession>
<evidence type="ECO:0000256" key="7">
    <source>
        <dbReference type="SAM" id="Phobius"/>
    </source>
</evidence>
<evidence type="ECO:0000256" key="3">
    <source>
        <dbReference type="ARBA" id="ARBA00022475"/>
    </source>
</evidence>
<feature type="transmembrane region" description="Helical" evidence="7">
    <location>
        <begin position="257"/>
        <end position="274"/>
    </location>
</feature>
<evidence type="ECO:0000313" key="9">
    <source>
        <dbReference type="Proteomes" id="UP001162891"/>
    </source>
</evidence>
<proteinExistence type="predicted"/>
<feature type="transmembrane region" description="Helical" evidence="7">
    <location>
        <begin position="171"/>
        <end position="191"/>
    </location>
</feature>
<dbReference type="PANTHER" id="PTHR23513:SF9">
    <property type="entry name" value="ENTEROBACTIN EXPORTER ENTS"/>
    <property type="match status" value="1"/>
</dbReference>
<dbReference type="InterPro" id="IPR010290">
    <property type="entry name" value="TM_effector"/>
</dbReference>
<evidence type="ECO:0000256" key="4">
    <source>
        <dbReference type="ARBA" id="ARBA00022692"/>
    </source>
</evidence>
<gene>
    <name evidence="8" type="ORF">AMOR_26100</name>
</gene>
<keyword evidence="5 7" id="KW-1133">Transmembrane helix</keyword>
<keyword evidence="6 7" id="KW-0472">Membrane</keyword>
<evidence type="ECO:0000256" key="5">
    <source>
        <dbReference type="ARBA" id="ARBA00022989"/>
    </source>
</evidence>
<evidence type="ECO:0000256" key="2">
    <source>
        <dbReference type="ARBA" id="ARBA00022448"/>
    </source>
</evidence>
<keyword evidence="4 7" id="KW-0812">Transmembrane</keyword>
<keyword evidence="9" id="KW-1185">Reference proteome</keyword>
<feature type="transmembrane region" description="Helical" evidence="7">
    <location>
        <begin position="47"/>
        <end position="67"/>
    </location>
</feature>
<evidence type="ECO:0000313" key="8">
    <source>
        <dbReference type="EMBL" id="BDG03614.1"/>
    </source>
</evidence>
<feature type="transmembrane region" description="Helical" evidence="7">
    <location>
        <begin position="376"/>
        <end position="397"/>
    </location>
</feature>
<feature type="transmembrane region" description="Helical" evidence="7">
    <location>
        <begin position="286"/>
        <end position="303"/>
    </location>
</feature>
<protein>
    <submittedName>
        <fullName evidence="8">MFS transporter</fullName>
    </submittedName>
</protein>
<evidence type="ECO:0000256" key="1">
    <source>
        <dbReference type="ARBA" id="ARBA00004651"/>
    </source>
</evidence>
<name>A0ABM7WVY5_9BACT</name>
<keyword evidence="2" id="KW-0813">Transport</keyword>
<dbReference type="CDD" id="cd06173">
    <property type="entry name" value="MFS_MefA_like"/>
    <property type="match status" value="1"/>
</dbReference>